<evidence type="ECO:0000256" key="7">
    <source>
        <dbReference type="ARBA" id="ARBA00023150"/>
    </source>
</evidence>
<comment type="function">
    <text evidence="8">Transfers a GMP moiety from GTP to Mo-molybdopterin (Mo-MPT) cofactor (Moco or molybdenum cofactor) to form Mo-molybdopterin guanine dinucleotide (Mo-MGD) cofactor.</text>
</comment>
<comment type="subcellular location">
    <subcellularLocation>
        <location evidence="8">Cytoplasm</location>
    </subcellularLocation>
</comment>
<dbReference type="EMBL" id="VZUS01000001">
    <property type="protein sequence ID" value="KAB1187246.1"/>
    <property type="molecule type" value="Genomic_DNA"/>
</dbReference>
<comment type="similarity">
    <text evidence="8">Belongs to the MobA family.</text>
</comment>
<name>A0A643K1A6_9EURY</name>
<comment type="caution">
    <text evidence="10">The sequence shown here is derived from an EMBL/GenBank/DDBJ whole genome shotgun (WGS) entry which is preliminary data.</text>
</comment>
<feature type="binding site" evidence="8">
    <location>
        <position position="109"/>
    </location>
    <ligand>
        <name>GTP</name>
        <dbReference type="ChEBI" id="CHEBI:37565"/>
    </ligand>
</feature>
<feature type="binding site" evidence="8">
    <location>
        <position position="26"/>
    </location>
    <ligand>
        <name>GTP</name>
        <dbReference type="ChEBI" id="CHEBI:37565"/>
    </ligand>
</feature>
<comment type="caution">
    <text evidence="8">Lacks conserved residue(s) required for the propagation of feature annotation.</text>
</comment>
<sequence length="212" mass="22722">MSESAADVTGVVLAGGSSSRFEDGNKALATLDGETLVERVVRALSSATKQPPLVAVRTEAQRDRFSRTLPSAWDVRFVMDDDELTGPLAGLLSACETASTRWLFTVGCDMPLVDASTVTGTFERATRTAACHPCAVVPVSRGQYEPLHAVYRRESVIDCRDRLSVDDGFGALLTELGDVDYVDIDELPQVGQASVTNVNTVAELERVAADVE</sequence>
<dbReference type="SUPFAM" id="SSF53448">
    <property type="entry name" value="Nucleotide-diphospho-sugar transferases"/>
    <property type="match status" value="1"/>
</dbReference>
<dbReference type="HAMAP" id="MF_00316">
    <property type="entry name" value="MobA"/>
    <property type="match status" value="1"/>
</dbReference>
<organism evidence="10">
    <name type="scientific">Haloferax sp. CBA1149</name>
    <dbReference type="NCBI Taxonomy" id="2650753"/>
    <lineage>
        <taxon>Archaea</taxon>
        <taxon>Methanobacteriati</taxon>
        <taxon>Methanobacteriota</taxon>
        <taxon>Stenosarchaea group</taxon>
        <taxon>Halobacteria</taxon>
        <taxon>Halobacteriales</taxon>
        <taxon>Haloferacaceae</taxon>
        <taxon>Haloferax</taxon>
    </lineage>
</organism>
<evidence type="ECO:0000256" key="4">
    <source>
        <dbReference type="ARBA" id="ARBA00022741"/>
    </source>
</evidence>
<dbReference type="PANTHER" id="PTHR19136:SF81">
    <property type="entry name" value="MOLYBDENUM COFACTOR GUANYLYLTRANSFERASE"/>
    <property type="match status" value="1"/>
</dbReference>
<gene>
    <name evidence="8" type="primary">mobA</name>
    <name evidence="10" type="ORF">Hfx1149_04070</name>
</gene>
<evidence type="ECO:0000256" key="1">
    <source>
        <dbReference type="ARBA" id="ARBA00022490"/>
    </source>
</evidence>
<dbReference type="InterPro" id="IPR025877">
    <property type="entry name" value="MobA-like_NTP_Trfase"/>
</dbReference>
<evidence type="ECO:0000256" key="8">
    <source>
        <dbReference type="HAMAP-Rule" id="MF_00316"/>
    </source>
</evidence>
<dbReference type="GO" id="GO:0005525">
    <property type="term" value="F:GTP binding"/>
    <property type="evidence" value="ECO:0007669"/>
    <property type="project" value="UniProtKB-UniRule"/>
</dbReference>
<accession>A0A643K1A6</accession>
<evidence type="ECO:0000313" key="10">
    <source>
        <dbReference type="EMBL" id="KAB1187246.1"/>
    </source>
</evidence>
<dbReference type="GO" id="GO:0061603">
    <property type="term" value="F:molybdenum cofactor guanylyltransferase activity"/>
    <property type="evidence" value="ECO:0007669"/>
    <property type="project" value="UniProtKB-EC"/>
</dbReference>
<keyword evidence="6 8" id="KW-0342">GTP-binding</keyword>
<keyword evidence="1 8" id="KW-0963">Cytoplasm</keyword>
<evidence type="ECO:0000256" key="2">
    <source>
        <dbReference type="ARBA" id="ARBA00022679"/>
    </source>
</evidence>
<keyword evidence="2 8" id="KW-0808">Transferase</keyword>
<dbReference type="InterPro" id="IPR029044">
    <property type="entry name" value="Nucleotide-diphossugar_trans"/>
</dbReference>
<feature type="binding site" evidence="8">
    <location>
        <position position="109"/>
    </location>
    <ligand>
        <name>Mg(2+)</name>
        <dbReference type="ChEBI" id="CHEBI:18420"/>
    </ligand>
</feature>
<feature type="domain" description="MobA-like NTP transferase" evidence="9">
    <location>
        <begin position="10"/>
        <end position="176"/>
    </location>
</feature>
<feature type="binding site" evidence="8">
    <location>
        <begin position="13"/>
        <end position="15"/>
    </location>
    <ligand>
        <name>GTP</name>
        <dbReference type="ChEBI" id="CHEBI:37565"/>
    </ligand>
</feature>
<reference evidence="10" key="1">
    <citation type="submission" date="2019-09" db="EMBL/GenBank/DDBJ databases">
        <title>Genomic analysis of Haloferax sp. CBA1149.</title>
        <authorList>
            <person name="Roh S.W."/>
        </authorList>
    </citation>
    <scope>NUCLEOTIDE SEQUENCE</scope>
    <source>
        <strain evidence="10">CBA1149</strain>
    </source>
</reference>
<keyword evidence="4 8" id="KW-0547">Nucleotide-binding</keyword>
<protein>
    <recommendedName>
        <fullName evidence="8">Probable molybdenum cofactor guanylyltransferase</fullName>
        <shortName evidence="8">MoCo guanylyltransferase</shortName>
        <ecNumber evidence="8">2.7.7.77</ecNumber>
    </recommendedName>
    <alternativeName>
        <fullName evidence="8">GTP:molybdopterin guanylyltransferase</fullName>
    </alternativeName>
    <alternativeName>
        <fullName evidence="8">Mo-MPT guanylyltransferase</fullName>
    </alternativeName>
    <alternativeName>
        <fullName evidence="8">Molybdopterin guanylyltransferase</fullName>
    </alternativeName>
    <alternativeName>
        <fullName evidence="8">Molybdopterin-guanine dinucleotide synthase</fullName>
        <shortName evidence="8">MGD synthase</shortName>
    </alternativeName>
</protein>
<dbReference type="Gene3D" id="3.90.550.10">
    <property type="entry name" value="Spore Coat Polysaccharide Biosynthesis Protein SpsA, Chain A"/>
    <property type="match status" value="1"/>
</dbReference>
<dbReference type="CDD" id="cd02503">
    <property type="entry name" value="MobA"/>
    <property type="match status" value="1"/>
</dbReference>
<feature type="binding site" evidence="8">
    <location>
        <position position="80"/>
    </location>
    <ligand>
        <name>GTP</name>
        <dbReference type="ChEBI" id="CHEBI:37565"/>
    </ligand>
</feature>
<dbReference type="PANTHER" id="PTHR19136">
    <property type="entry name" value="MOLYBDENUM COFACTOR GUANYLYLTRANSFERASE"/>
    <property type="match status" value="1"/>
</dbReference>
<evidence type="ECO:0000259" key="9">
    <source>
        <dbReference type="Pfam" id="PF12804"/>
    </source>
</evidence>
<dbReference type="GO" id="GO:0005737">
    <property type="term" value="C:cytoplasm"/>
    <property type="evidence" value="ECO:0007669"/>
    <property type="project" value="UniProtKB-SubCell"/>
</dbReference>
<proteinExistence type="inferred from homology"/>
<comment type="catalytic activity">
    <reaction evidence="8">
        <text>Mo-molybdopterin + GTP + H(+) = Mo-molybdopterin guanine dinucleotide + diphosphate</text>
        <dbReference type="Rhea" id="RHEA:34243"/>
        <dbReference type="ChEBI" id="CHEBI:15378"/>
        <dbReference type="ChEBI" id="CHEBI:33019"/>
        <dbReference type="ChEBI" id="CHEBI:37565"/>
        <dbReference type="ChEBI" id="CHEBI:71302"/>
        <dbReference type="ChEBI" id="CHEBI:71310"/>
        <dbReference type="EC" id="2.7.7.77"/>
    </reaction>
</comment>
<dbReference type="GO" id="GO:0046872">
    <property type="term" value="F:metal ion binding"/>
    <property type="evidence" value="ECO:0007669"/>
    <property type="project" value="UniProtKB-KW"/>
</dbReference>
<keyword evidence="10" id="KW-0548">Nucleotidyltransferase</keyword>
<dbReference type="GO" id="GO:0006777">
    <property type="term" value="P:Mo-molybdopterin cofactor biosynthetic process"/>
    <property type="evidence" value="ECO:0007669"/>
    <property type="project" value="UniProtKB-KW"/>
</dbReference>
<evidence type="ECO:0000256" key="5">
    <source>
        <dbReference type="ARBA" id="ARBA00022842"/>
    </source>
</evidence>
<keyword evidence="7 8" id="KW-0501">Molybdenum cofactor biosynthesis</keyword>
<keyword evidence="3 8" id="KW-0479">Metal-binding</keyword>
<dbReference type="AlphaFoldDB" id="A0A643K1A6"/>
<dbReference type="InterPro" id="IPR013482">
    <property type="entry name" value="Molybde_CF_guanTrfase"/>
</dbReference>
<dbReference type="Pfam" id="PF12804">
    <property type="entry name" value="NTP_transf_3"/>
    <property type="match status" value="1"/>
</dbReference>
<keyword evidence="5 8" id="KW-0460">Magnesium</keyword>
<comment type="domain">
    <text evidence="8">The N-terminal domain determines nucleotide recognition and specific binding, while the C-terminal domain determines the specific binding to the target protein.</text>
</comment>
<comment type="cofactor">
    <cofactor evidence="8">
        <name>Mg(2+)</name>
        <dbReference type="ChEBI" id="CHEBI:18420"/>
    </cofactor>
</comment>
<dbReference type="RefSeq" id="WP_151135703.1">
    <property type="nucleotide sequence ID" value="NZ_VZUS01000001.1"/>
</dbReference>
<evidence type="ECO:0000256" key="6">
    <source>
        <dbReference type="ARBA" id="ARBA00023134"/>
    </source>
</evidence>
<dbReference type="EC" id="2.7.7.77" evidence="8"/>
<evidence type="ECO:0000256" key="3">
    <source>
        <dbReference type="ARBA" id="ARBA00022723"/>
    </source>
</evidence>